<accession>A0A8S5U5B7</accession>
<sequence>MKQYTKKQLREFVRLGLAVDLTEAEPEKIPASYTKVGFSRGIYGLNGGLIWDNVLGGYYVILARSSNLFRIF</sequence>
<name>A0A8S5U5B7_9CAUD</name>
<reference evidence="1" key="1">
    <citation type="journal article" date="2021" name="Proc. Natl. Acad. Sci. U.S.A.">
        <title>A Catalog of Tens of Thousands of Viruses from Human Metagenomes Reveals Hidden Associations with Chronic Diseases.</title>
        <authorList>
            <person name="Tisza M.J."/>
            <person name="Buck C.B."/>
        </authorList>
    </citation>
    <scope>NUCLEOTIDE SEQUENCE</scope>
    <source>
        <strain evidence="1">CtZD11</strain>
    </source>
</reference>
<organism evidence="1">
    <name type="scientific">Siphoviridae sp. ctZD11</name>
    <dbReference type="NCBI Taxonomy" id="2825556"/>
    <lineage>
        <taxon>Viruses</taxon>
        <taxon>Duplodnaviria</taxon>
        <taxon>Heunggongvirae</taxon>
        <taxon>Uroviricota</taxon>
        <taxon>Caudoviricetes</taxon>
    </lineage>
</organism>
<evidence type="ECO:0000313" key="1">
    <source>
        <dbReference type="EMBL" id="DAF89613.1"/>
    </source>
</evidence>
<protein>
    <submittedName>
        <fullName evidence="1">Uncharacterized protein</fullName>
    </submittedName>
</protein>
<dbReference type="EMBL" id="BK016014">
    <property type="protein sequence ID" value="DAF89613.1"/>
    <property type="molecule type" value="Genomic_DNA"/>
</dbReference>
<proteinExistence type="predicted"/>